<organism evidence="2 3">
    <name type="scientific">Rubus argutus</name>
    <name type="common">Southern blackberry</name>
    <dbReference type="NCBI Taxonomy" id="59490"/>
    <lineage>
        <taxon>Eukaryota</taxon>
        <taxon>Viridiplantae</taxon>
        <taxon>Streptophyta</taxon>
        <taxon>Embryophyta</taxon>
        <taxon>Tracheophyta</taxon>
        <taxon>Spermatophyta</taxon>
        <taxon>Magnoliopsida</taxon>
        <taxon>eudicotyledons</taxon>
        <taxon>Gunneridae</taxon>
        <taxon>Pentapetalae</taxon>
        <taxon>rosids</taxon>
        <taxon>fabids</taxon>
        <taxon>Rosales</taxon>
        <taxon>Rosaceae</taxon>
        <taxon>Rosoideae</taxon>
        <taxon>Rosoideae incertae sedis</taxon>
        <taxon>Rubus</taxon>
    </lineage>
</organism>
<accession>A0AAW1Y7W6</accession>
<protein>
    <submittedName>
        <fullName evidence="2">Uncharacterized protein</fullName>
    </submittedName>
</protein>
<dbReference type="Proteomes" id="UP001457282">
    <property type="component" value="Unassembled WGS sequence"/>
</dbReference>
<reference evidence="2 3" key="1">
    <citation type="journal article" date="2023" name="G3 (Bethesda)">
        <title>A chromosome-length genome assembly and annotation of blackberry (Rubus argutus, cv. 'Hillquist').</title>
        <authorList>
            <person name="Bruna T."/>
            <person name="Aryal R."/>
            <person name="Dudchenko O."/>
            <person name="Sargent D.J."/>
            <person name="Mead D."/>
            <person name="Buti M."/>
            <person name="Cavallini A."/>
            <person name="Hytonen T."/>
            <person name="Andres J."/>
            <person name="Pham M."/>
            <person name="Weisz D."/>
            <person name="Mascagni F."/>
            <person name="Usai G."/>
            <person name="Natali L."/>
            <person name="Bassil N."/>
            <person name="Fernandez G.E."/>
            <person name="Lomsadze A."/>
            <person name="Armour M."/>
            <person name="Olukolu B."/>
            <person name="Poorten T."/>
            <person name="Britton C."/>
            <person name="Davik J."/>
            <person name="Ashrafi H."/>
            <person name="Aiden E.L."/>
            <person name="Borodovsky M."/>
            <person name="Worthington M."/>
        </authorList>
    </citation>
    <scope>NUCLEOTIDE SEQUENCE [LARGE SCALE GENOMIC DNA]</scope>
    <source>
        <strain evidence="2">PI 553951</strain>
    </source>
</reference>
<sequence>MKRKISEPNRKDPKQIRSPSQRGFHGVHRSSDFRFPITTPPRTTDISRKKGVKFTNLDEENRRPERSESAADNAKTSEYAFFKKLKEDASHIDHSCSRSKEVYQSRNSKSGDSSRERINMVQNKSEEVRSAVIDIGDTLDKCASSYALPGSASRDSELNRTRACGTLEDLHRIQNYMAEESKNTLKPNGKGLNHFEERETQYGHADVFHRKRQKLLHRVRETSFPEIDDLCANGYNFVSELLSRLIPKCNVNKKSRNPKLMQVAPDDRSMPLPSFESDIHFKALQWAPSKSIMELGCDPYLGDDTLSCWSKKSREMVSCSYSPSGDAYKNHLEYTVWEPDSELLGGSAISCMNSDSNSILPFKEYGLVTPGHVKELDVFYQSNDYIGREPCAPLLGWNFDRTDEERRLSNLSRYRADSELLVGNAISCAMSNSDYVCPFKKYELRTPSQVKELDVFCQPNEYMLRKELCAPMLDWNFDSTHEDTNLCSLSSYRADSKLLGGSAISCAICDTDFVLPCKGYRLRASSQVKEMDGFCSPNEYLVGREPCALMLGWDFDSTNEKRNSCSLSRSSDEHSSAFLASFHSHDVERQFPEGKYDLQSDFHHLETPLTLSCIPTFLNRAEGRINDRAWEGGTTFFSLQNDHWFTQKIINEGNPYPIEERLLQLSDLSREHYSSTCHALQFPREEGLSSHLLTFDHKNDRCPDDSSHKRTLTRFIEDNVSIHDSSALCLQISLDGQKARNLGIDIDKSSWDGSDKEMSFDDGDVKYNQW</sequence>
<gene>
    <name evidence="2" type="ORF">M0R45_010459</name>
</gene>
<feature type="compositionally biased region" description="Basic and acidic residues" evidence="1">
    <location>
        <begin position="94"/>
        <end position="103"/>
    </location>
</feature>
<feature type="compositionally biased region" description="Basic and acidic residues" evidence="1">
    <location>
        <begin position="59"/>
        <end position="69"/>
    </location>
</feature>
<dbReference type="AlphaFoldDB" id="A0AAW1Y7W6"/>
<feature type="compositionally biased region" description="Low complexity" evidence="1">
    <location>
        <begin position="33"/>
        <end position="44"/>
    </location>
</feature>
<evidence type="ECO:0000313" key="3">
    <source>
        <dbReference type="Proteomes" id="UP001457282"/>
    </source>
</evidence>
<keyword evidence="3" id="KW-1185">Reference proteome</keyword>
<feature type="compositionally biased region" description="Basic and acidic residues" evidence="1">
    <location>
        <begin position="1"/>
        <end position="15"/>
    </location>
</feature>
<name>A0AAW1Y7W6_RUBAR</name>
<evidence type="ECO:0000256" key="1">
    <source>
        <dbReference type="SAM" id="MobiDB-lite"/>
    </source>
</evidence>
<comment type="caution">
    <text evidence="2">The sequence shown here is derived from an EMBL/GenBank/DDBJ whole genome shotgun (WGS) entry which is preliminary data.</text>
</comment>
<feature type="region of interest" description="Disordered" evidence="1">
    <location>
        <begin position="94"/>
        <end position="119"/>
    </location>
</feature>
<dbReference type="EMBL" id="JBEDUW010000002">
    <property type="protein sequence ID" value="KAK9944917.1"/>
    <property type="molecule type" value="Genomic_DNA"/>
</dbReference>
<evidence type="ECO:0000313" key="2">
    <source>
        <dbReference type="EMBL" id="KAK9944917.1"/>
    </source>
</evidence>
<feature type="region of interest" description="Disordered" evidence="1">
    <location>
        <begin position="1"/>
        <end position="74"/>
    </location>
</feature>
<proteinExistence type="predicted"/>